<proteinExistence type="predicted"/>
<feature type="transmembrane region" description="Helical" evidence="1">
    <location>
        <begin position="7"/>
        <end position="28"/>
    </location>
</feature>
<gene>
    <name evidence="2" type="ORF">PeribacterD1_0879</name>
</gene>
<accession>A0A0S1SW14</accession>
<evidence type="ECO:0000313" key="2">
    <source>
        <dbReference type="EMBL" id="ALM13547.1"/>
    </source>
</evidence>
<accession>A0A0S1SPP2</accession>
<accession>A0A0S1SUF0</accession>
<keyword evidence="1" id="KW-0812">Transmembrane</keyword>
<accession>A0A0S1SNC6</accession>
<dbReference type="KEGG" id="prf:PeribacterA2_0879"/>
<organism evidence="2 3">
    <name type="scientific">Candidatus Peribacter riflensis</name>
    <dbReference type="NCBI Taxonomy" id="1735162"/>
    <lineage>
        <taxon>Bacteria</taxon>
        <taxon>Candidatus Peregrinibacteriota</taxon>
        <taxon>Candidatus Peribacteria</taxon>
        <taxon>Candidatus Peribacterales</taxon>
        <taxon>Candidatus Peribacteraceae</taxon>
        <taxon>Candidatus Peribacter</taxon>
    </lineage>
</organism>
<dbReference type="STRING" id="1735162.PeribacterB2_0881"/>
<sequence>MFRHWKIILPVVVLVAIVSVGIAVWSGWFSLSGQQAQSPSAQGALPLPSREEETALVNRTMGDFARALTQKDFAGFYGNISAIWQRQTTPEKIAQAFAGFMPFGREVQKSITSGLPTFNAQPSIDEKNILTLQGFYRIEATKMLFNLKYAREGDAWKLLGMDLSVK</sequence>
<reference evidence="2 3" key="2">
    <citation type="journal article" date="2016" name="PeerJ">
        <title>Analysis of five complete genome sequences for members of the class Peribacteria in the recently recognized Peregrinibacteria bacterial phylum.</title>
        <authorList>
            <person name="Anantharaman K."/>
            <person name="Brown C.T."/>
            <person name="Burstein D."/>
            <person name="Castelle C.J."/>
            <person name="Probst A.J."/>
            <person name="Thomas B.C."/>
            <person name="Williams K.H."/>
            <person name="Banfield J.F."/>
        </authorList>
    </citation>
    <scope>NUCLEOTIDE SEQUENCE [LARGE SCALE GENOMIC DNA]</scope>
    <source>
        <strain evidence="2">RIFOXYD1_FULL_PER-ii_59_16</strain>
    </source>
</reference>
<dbReference type="Proteomes" id="UP000069135">
    <property type="component" value="Chromosome"/>
</dbReference>
<evidence type="ECO:0008006" key="4">
    <source>
        <dbReference type="Google" id="ProtNLM"/>
    </source>
</evidence>
<name>A0A0S1SUF0_9BACT</name>
<protein>
    <recommendedName>
        <fullName evidence="4">DUF4864 domain-containing protein</fullName>
    </recommendedName>
</protein>
<evidence type="ECO:0000313" key="3">
    <source>
        <dbReference type="Proteomes" id="UP000069135"/>
    </source>
</evidence>
<keyword evidence="1" id="KW-1133">Transmembrane helix</keyword>
<dbReference type="EMBL" id="CP013065">
    <property type="protein sequence ID" value="ALM13547.1"/>
    <property type="molecule type" value="Genomic_DNA"/>
</dbReference>
<dbReference type="AlphaFoldDB" id="A0A0S1SUF0"/>
<evidence type="ECO:0000256" key="1">
    <source>
        <dbReference type="SAM" id="Phobius"/>
    </source>
</evidence>
<keyword evidence="1" id="KW-0472">Membrane</keyword>
<accession>A0A0S1SHV0</accession>
<reference evidence="3" key="1">
    <citation type="submission" date="2015-10" db="EMBL/GenBank/DDBJ databases">
        <title>Analysis of five complete genome sequences for members of the class Peribacteria in the recently recognized Peregrinibacteria bacterial phylum.</title>
        <authorList>
            <person name="Anantharaman K."/>
            <person name="Brown C.T."/>
            <person name="Burstein D."/>
            <person name="Castelle C.J."/>
            <person name="Probst A.J."/>
            <person name="Thomas B.C."/>
            <person name="Williams K.H."/>
            <person name="Banfield J.F."/>
        </authorList>
    </citation>
    <scope>NUCLEOTIDE SEQUENCE [LARGE SCALE GENOMIC DNA]</scope>
</reference>